<dbReference type="Gene3D" id="2.60.120.330">
    <property type="entry name" value="B-lactam Antibiotic, Isopenicillin N Synthase, Chain"/>
    <property type="match status" value="1"/>
</dbReference>
<accession>A0A7J7GBH0</accession>
<organism evidence="4 5">
    <name type="scientific">Camellia sinensis</name>
    <name type="common">Tea plant</name>
    <name type="synonym">Thea sinensis</name>
    <dbReference type="NCBI Taxonomy" id="4442"/>
    <lineage>
        <taxon>Eukaryota</taxon>
        <taxon>Viridiplantae</taxon>
        <taxon>Streptophyta</taxon>
        <taxon>Embryophyta</taxon>
        <taxon>Tracheophyta</taxon>
        <taxon>Spermatophyta</taxon>
        <taxon>Magnoliopsida</taxon>
        <taxon>eudicotyledons</taxon>
        <taxon>Gunneridae</taxon>
        <taxon>Pentapetalae</taxon>
        <taxon>asterids</taxon>
        <taxon>Ericales</taxon>
        <taxon>Theaceae</taxon>
        <taxon>Camellia</taxon>
    </lineage>
</organism>
<keyword evidence="1" id="KW-0479">Metal-binding</keyword>
<dbReference type="Pfam" id="PF03171">
    <property type="entry name" value="2OG-FeII_Oxy"/>
    <property type="match status" value="1"/>
</dbReference>
<sequence>MILNLLCEGLGIEQGHFEANLSKTQLFSVNHHIPCLDLSMTLGHFEHCDGNLITTLHQCDVPGLQALKDDKWIGVQPIPHAFVIKLGVQFKQTNLNHLTDLVRAWFVL</sequence>
<evidence type="ECO:0000256" key="2">
    <source>
        <dbReference type="ARBA" id="ARBA00023004"/>
    </source>
</evidence>
<dbReference type="Proteomes" id="UP000593564">
    <property type="component" value="Unassembled WGS sequence"/>
</dbReference>
<gene>
    <name evidence="4" type="ORF">HYC85_025596</name>
</gene>
<feature type="domain" description="Isopenicillin N synthase-like Fe(2+) 2OG dioxygenase" evidence="3">
    <location>
        <begin position="27"/>
        <end position="90"/>
    </location>
</feature>
<dbReference type="InterPro" id="IPR044861">
    <property type="entry name" value="IPNS-like_FE2OG_OXY"/>
</dbReference>
<evidence type="ECO:0000313" key="5">
    <source>
        <dbReference type="Proteomes" id="UP000593564"/>
    </source>
</evidence>
<dbReference type="InterPro" id="IPR050295">
    <property type="entry name" value="Plant_2OG-oxidoreductases"/>
</dbReference>
<dbReference type="GO" id="GO:0046872">
    <property type="term" value="F:metal ion binding"/>
    <property type="evidence" value="ECO:0007669"/>
    <property type="project" value="UniProtKB-KW"/>
</dbReference>
<evidence type="ECO:0000313" key="4">
    <source>
        <dbReference type="EMBL" id="KAF5938090.1"/>
    </source>
</evidence>
<dbReference type="InterPro" id="IPR027443">
    <property type="entry name" value="IPNS-like_sf"/>
</dbReference>
<dbReference type="PANTHER" id="PTHR47991">
    <property type="entry name" value="OXOGLUTARATE/IRON-DEPENDENT DIOXYGENASE"/>
    <property type="match status" value="1"/>
</dbReference>
<reference evidence="4 5" key="2">
    <citation type="submission" date="2020-07" db="EMBL/GenBank/DDBJ databases">
        <title>Genome assembly of wild tea tree DASZ reveals pedigree and selection history of tea varieties.</title>
        <authorList>
            <person name="Zhang W."/>
        </authorList>
    </citation>
    <scope>NUCLEOTIDE SEQUENCE [LARGE SCALE GENOMIC DNA]</scope>
    <source>
        <strain evidence="5">cv. G240</strain>
        <tissue evidence="4">Leaf</tissue>
    </source>
</reference>
<proteinExistence type="predicted"/>
<evidence type="ECO:0000256" key="1">
    <source>
        <dbReference type="ARBA" id="ARBA00022723"/>
    </source>
</evidence>
<dbReference type="AlphaFoldDB" id="A0A7J7GBH0"/>
<keyword evidence="5" id="KW-1185">Reference proteome</keyword>
<name>A0A7J7GBH0_CAMSI</name>
<evidence type="ECO:0000259" key="3">
    <source>
        <dbReference type="Pfam" id="PF03171"/>
    </source>
</evidence>
<dbReference type="EMBL" id="JACBKZ010000012">
    <property type="protein sequence ID" value="KAF5938090.1"/>
    <property type="molecule type" value="Genomic_DNA"/>
</dbReference>
<protein>
    <recommendedName>
        <fullName evidence="3">Isopenicillin N synthase-like Fe(2+) 2OG dioxygenase domain-containing protein</fullName>
    </recommendedName>
</protein>
<comment type="caution">
    <text evidence="4">The sequence shown here is derived from an EMBL/GenBank/DDBJ whole genome shotgun (WGS) entry which is preliminary data.</text>
</comment>
<dbReference type="SUPFAM" id="SSF51197">
    <property type="entry name" value="Clavaminate synthase-like"/>
    <property type="match status" value="1"/>
</dbReference>
<keyword evidence="2" id="KW-0408">Iron</keyword>
<reference evidence="5" key="1">
    <citation type="journal article" date="2020" name="Nat. Commun.">
        <title>Genome assembly of wild tea tree DASZ reveals pedigree and selection history of tea varieties.</title>
        <authorList>
            <person name="Zhang W."/>
            <person name="Zhang Y."/>
            <person name="Qiu H."/>
            <person name="Guo Y."/>
            <person name="Wan H."/>
            <person name="Zhang X."/>
            <person name="Scossa F."/>
            <person name="Alseekh S."/>
            <person name="Zhang Q."/>
            <person name="Wang P."/>
            <person name="Xu L."/>
            <person name="Schmidt M.H."/>
            <person name="Jia X."/>
            <person name="Li D."/>
            <person name="Zhu A."/>
            <person name="Guo F."/>
            <person name="Chen W."/>
            <person name="Ni D."/>
            <person name="Usadel B."/>
            <person name="Fernie A.R."/>
            <person name="Wen W."/>
        </authorList>
    </citation>
    <scope>NUCLEOTIDE SEQUENCE [LARGE SCALE GENOMIC DNA]</scope>
    <source>
        <strain evidence="5">cv. G240</strain>
    </source>
</reference>